<reference evidence="2 3" key="1">
    <citation type="submission" date="2020-07" db="EMBL/GenBank/DDBJ databases">
        <title>Telomere length de novo assembly of all 7 chromosomes of the fungus, Metarhizium brunneum, using a novel assembly pipeline.</title>
        <authorList>
            <person name="Saud z."/>
            <person name="Kortsinoglou A."/>
            <person name="Kouvelis V.N."/>
            <person name="Butt T.M."/>
        </authorList>
    </citation>
    <scope>NUCLEOTIDE SEQUENCE [LARGE SCALE GENOMIC DNA]</scope>
    <source>
        <strain evidence="2 3">4556</strain>
    </source>
</reference>
<keyword evidence="3" id="KW-1185">Reference proteome</keyword>
<dbReference type="KEGG" id="mbrn:90967427"/>
<gene>
    <name evidence="2" type="ORF">G6M90_00g006000</name>
</gene>
<organism evidence="2 3">
    <name type="scientific">Metarhizium brunneum</name>
    <dbReference type="NCBI Taxonomy" id="500148"/>
    <lineage>
        <taxon>Eukaryota</taxon>
        <taxon>Fungi</taxon>
        <taxon>Dikarya</taxon>
        <taxon>Ascomycota</taxon>
        <taxon>Pezizomycotina</taxon>
        <taxon>Sordariomycetes</taxon>
        <taxon>Hypocreomycetidae</taxon>
        <taxon>Hypocreales</taxon>
        <taxon>Clavicipitaceae</taxon>
        <taxon>Metarhizium</taxon>
    </lineage>
</organism>
<sequence length="99" mass="10864">MRLLLLPLFASTAAAQGVVSATVYSQPNFEGLLRNVIGFGCVNLDDVGFKIESIELRHQTFCYAYGKVNCAGTSVYMSRSVGDLWRYLTTESAHCFDAS</sequence>
<evidence type="ECO:0008006" key="4">
    <source>
        <dbReference type="Google" id="ProtNLM"/>
    </source>
</evidence>
<feature type="signal peptide" evidence="1">
    <location>
        <begin position="1"/>
        <end position="15"/>
    </location>
</feature>
<dbReference type="Proteomes" id="UP000510686">
    <property type="component" value="Chromosome 1"/>
</dbReference>
<accession>A0A7D5UPX4</accession>
<dbReference type="GeneID" id="90967427"/>
<dbReference type="AlphaFoldDB" id="A0A7D5UPX4"/>
<keyword evidence="1" id="KW-0732">Signal</keyword>
<evidence type="ECO:0000313" key="3">
    <source>
        <dbReference type="Proteomes" id="UP000510686"/>
    </source>
</evidence>
<name>A0A7D5UPX4_9HYPO</name>
<dbReference type="OrthoDB" id="5036585at2759"/>
<dbReference type="RefSeq" id="XP_065985626.1">
    <property type="nucleotide sequence ID" value="XM_066129606.1"/>
</dbReference>
<dbReference type="EMBL" id="CP058932">
    <property type="protein sequence ID" value="QLI63691.1"/>
    <property type="molecule type" value="Genomic_DNA"/>
</dbReference>
<proteinExistence type="predicted"/>
<evidence type="ECO:0000313" key="2">
    <source>
        <dbReference type="EMBL" id="QLI63691.1"/>
    </source>
</evidence>
<protein>
    <recommendedName>
        <fullName evidence="4">Beta/gamma crystallin 'Greek key' domain-containing protein</fullName>
    </recommendedName>
</protein>
<evidence type="ECO:0000256" key="1">
    <source>
        <dbReference type="SAM" id="SignalP"/>
    </source>
</evidence>
<feature type="chain" id="PRO_5028944285" description="Beta/gamma crystallin 'Greek key' domain-containing protein" evidence="1">
    <location>
        <begin position="16"/>
        <end position="99"/>
    </location>
</feature>